<dbReference type="AlphaFoldDB" id="A0A9W4GQI3"/>
<evidence type="ECO:0000313" key="2">
    <source>
        <dbReference type="EMBL" id="CAG6393619.1"/>
    </source>
</evidence>
<keyword evidence="3" id="KW-1185">Reference proteome</keyword>
<feature type="region of interest" description="Disordered" evidence="1">
    <location>
        <begin position="163"/>
        <end position="190"/>
    </location>
</feature>
<feature type="compositionally biased region" description="Low complexity" evidence="1">
    <location>
        <begin position="308"/>
        <end position="331"/>
    </location>
</feature>
<evidence type="ECO:0000313" key="3">
    <source>
        <dbReference type="Proteomes" id="UP001152519"/>
    </source>
</evidence>
<feature type="compositionally biased region" description="Basic and acidic residues" evidence="1">
    <location>
        <begin position="262"/>
        <end position="272"/>
    </location>
</feature>
<name>A0A9W4GQI3_9ACTN</name>
<dbReference type="Proteomes" id="UP001152519">
    <property type="component" value="Unassembled WGS sequence"/>
</dbReference>
<feature type="compositionally biased region" description="Basic and acidic residues" evidence="1">
    <location>
        <begin position="169"/>
        <end position="187"/>
    </location>
</feature>
<feature type="compositionally biased region" description="Low complexity" evidence="1">
    <location>
        <begin position="288"/>
        <end position="301"/>
    </location>
</feature>
<feature type="compositionally biased region" description="Low complexity" evidence="1">
    <location>
        <begin position="104"/>
        <end position="122"/>
    </location>
</feature>
<gene>
    <name evidence="2" type="ORF">SCOCK_210059</name>
</gene>
<organism evidence="2 3">
    <name type="scientific">Actinacidiphila cocklensis</name>
    <dbReference type="NCBI Taxonomy" id="887465"/>
    <lineage>
        <taxon>Bacteria</taxon>
        <taxon>Bacillati</taxon>
        <taxon>Actinomycetota</taxon>
        <taxon>Actinomycetes</taxon>
        <taxon>Kitasatosporales</taxon>
        <taxon>Streptomycetaceae</taxon>
        <taxon>Actinacidiphila</taxon>
    </lineage>
</organism>
<feature type="compositionally biased region" description="Polar residues" evidence="1">
    <location>
        <begin position="24"/>
        <end position="43"/>
    </location>
</feature>
<comment type="caution">
    <text evidence="2">The sequence shown here is derived from an EMBL/GenBank/DDBJ whole genome shotgun (WGS) entry which is preliminary data.</text>
</comment>
<feature type="region of interest" description="Disordered" evidence="1">
    <location>
        <begin position="229"/>
        <end position="335"/>
    </location>
</feature>
<protein>
    <submittedName>
        <fullName evidence="2">Uncharacterized protein</fullName>
    </submittedName>
</protein>
<evidence type="ECO:0000256" key="1">
    <source>
        <dbReference type="SAM" id="MobiDB-lite"/>
    </source>
</evidence>
<dbReference type="EMBL" id="CAJSLV010000050">
    <property type="protein sequence ID" value="CAG6393619.1"/>
    <property type="molecule type" value="Genomic_DNA"/>
</dbReference>
<reference evidence="2" key="1">
    <citation type="submission" date="2021-05" db="EMBL/GenBank/DDBJ databases">
        <authorList>
            <person name="Arsene-Ploetze F."/>
        </authorList>
    </citation>
    <scope>NUCLEOTIDE SEQUENCE</scope>
    <source>
        <strain evidence="2">DSM 42138</strain>
    </source>
</reference>
<accession>A0A9W4GQI3</accession>
<feature type="compositionally biased region" description="Polar residues" evidence="1">
    <location>
        <begin position="78"/>
        <end position="96"/>
    </location>
</feature>
<feature type="region of interest" description="Disordered" evidence="1">
    <location>
        <begin position="67"/>
        <end position="125"/>
    </location>
</feature>
<sequence length="399" mass="42758">MISSARSSARFICGPDTRTGPRLSRSSSETRSPGGTVSKESSTARCPVLSIPYRLSHSRWFAASRTEATSRARRLAPGSSTRPSRNQPAAASNNAFGPSPVVHARASSQTTSSSRTSAKSRQPPASWISPACLRAVPSRSPYSFRHETSSISNCSARYSATSAGTCRGSRHEPAQEPHARELDREPEPVMGPALGLHRLPVRVVQEEVPLQLRPRGRLVKRPVPGRLLVRQELDRHNSSPKIDNSNPRRLRRPITPGQSPKRTGEPLAHDLTPRSGSWAAPAAPTCWSATSTRAAPTATVPSQPPATSPGSCSPTPSTYGPRTPPCSASSPQPAPEMTALTRLTGEFAALLTPAQANNDKLTEWITTVRSVNLPHRWPRGGHLCRGACNGAARTQSTQC</sequence>
<feature type="region of interest" description="Disordered" evidence="1">
    <location>
        <begin position="1"/>
        <end position="43"/>
    </location>
</feature>
<proteinExistence type="predicted"/>